<keyword evidence="3" id="KW-0378">Hydrolase</keyword>
<sequence length="87" mass="9131">MSSQLCCCSIAMCLAILLQLCSLGVSLSHPNKITHLPAQQDAASKPLVLWLNGGPGCSSLGVGAFSENGPFRPKGDALVKNQFSWNT</sequence>
<evidence type="ECO:0000256" key="2">
    <source>
        <dbReference type="SAM" id="SignalP"/>
    </source>
</evidence>
<dbReference type="PANTHER" id="PTHR11802:SF435">
    <property type="entry name" value="SERINE CARBOXYPEPTIDASE-LIKE 46"/>
    <property type="match status" value="1"/>
</dbReference>
<comment type="caution">
    <text evidence="3">The sequence shown here is derived from an EMBL/GenBank/DDBJ whole genome shotgun (WGS) entry which is preliminary data.</text>
</comment>
<proteinExistence type="inferred from homology"/>
<dbReference type="Pfam" id="PF00450">
    <property type="entry name" value="Peptidase_S10"/>
    <property type="match status" value="1"/>
</dbReference>
<feature type="non-terminal residue" evidence="3">
    <location>
        <position position="87"/>
    </location>
</feature>
<organism evidence="3 4">
    <name type="scientific">Trifolium pratense</name>
    <name type="common">Red clover</name>
    <dbReference type="NCBI Taxonomy" id="57577"/>
    <lineage>
        <taxon>Eukaryota</taxon>
        <taxon>Viridiplantae</taxon>
        <taxon>Streptophyta</taxon>
        <taxon>Embryophyta</taxon>
        <taxon>Tracheophyta</taxon>
        <taxon>Spermatophyta</taxon>
        <taxon>Magnoliopsida</taxon>
        <taxon>eudicotyledons</taxon>
        <taxon>Gunneridae</taxon>
        <taxon>Pentapetalae</taxon>
        <taxon>rosids</taxon>
        <taxon>fabids</taxon>
        <taxon>Fabales</taxon>
        <taxon>Fabaceae</taxon>
        <taxon>Papilionoideae</taxon>
        <taxon>50 kb inversion clade</taxon>
        <taxon>NPAAA clade</taxon>
        <taxon>Hologalegina</taxon>
        <taxon>IRL clade</taxon>
        <taxon>Trifolieae</taxon>
        <taxon>Trifolium</taxon>
    </lineage>
</organism>
<protein>
    <submittedName>
        <fullName evidence="3">Serine carboxypeptidase 45-like protein</fullName>
    </submittedName>
</protein>
<keyword evidence="3" id="KW-0121">Carboxypeptidase</keyword>
<dbReference type="STRING" id="57577.A0A2K3JNP4"/>
<name>A0A2K3JNP4_TRIPR</name>
<dbReference type="GO" id="GO:0004185">
    <property type="term" value="F:serine-type carboxypeptidase activity"/>
    <property type="evidence" value="ECO:0007669"/>
    <property type="project" value="InterPro"/>
</dbReference>
<keyword evidence="3" id="KW-0645">Protease</keyword>
<dbReference type="PANTHER" id="PTHR11802">
    <property type="entry name" value="SERINE PROTEASE FAMILY S10 SERINE CARBOXYPEPTIDASE"/>
    <property type="match status" value="1"/>
</dbReference>
<dbReference type="Proteomes" id="UP000236291">
    <property type="component" value="Unassembled WGS sequence"/>
</dbReference>
<reference evidence="3 4" key="2">
    <citation type="journal article" date="2017" name="Front. Plant Sci.">
        <title>Gene Classification and Mining of Molecular Markers Useful in Red Clover (Trifolium pratense) Breeding.</title>
        <authorList>
            <person name="Istvanek J."/>
            <person name="Dluhosova J."/>
            <person name="Dluhos P."/>
            <person name="Patkova L."/>
            <person name="Nedelnik J."/>
            <person name="Repkova J."/>
        </authorList>
    </citation>
    <scope>NUCLEOTIDE SEQUENCE [LARGE SCALE GENOMIC DNA]</scope>
    <source>
        <strain evidence="4">cv. Tatra</strain>
        <tissue evidence="3">Young leaves</tissue>
    </source>
</reference>
<dbReference type="SUPFAM" id="SSF53474">
    <property type="entry name" value="alpha/beta-Hydrolases"/>
    <property type="match status" value="1"/>
</dbReference>
<accession>A0A2K3JNP4</accession>
<comment type="similarity">
    <text evidence="1">Belongs to the peptidase S10 family.</text>
</comment>
<dbReference type="GO" id="GO:0006508">
    <property type="term" value="P:proteolysis"/>
    <property type="evidence" value="ECO:0007669"/>
    <property type="project" value="InterPro"/>
</dbReference>
<gene>
    <name evidence="3" type="ORF">L195_g049289</name>
</gene>
<dbReference type="AlphaFoldDB" id="A0A2K3JNP4"/>
<feature type="chain" id="PRO_5014320376" evidence="2">
    <location>
        <begin position="29"/>
        <end position="87"/>
    </location>
</feature>
<dbReference type="Gene3D" id="3.40.50.1820">
    <property type="entry name" value="alpha/beta hydrolase"/>
    <property type="match status" value="1"/>
</dbReference>
<evidence type="ECO:0000313" key="3">
    <source>
        <dbReference type="EMBL" id="PNX55659.1"/>
    </source>
</evidence>
<dbReference type="InterPro" id="IPR029058">
    <property type="entry name" value="AB_hydrolase_fold"/>
</dbReference>
<dbReference type="EMBL" id="ASHM01072330">
    <property type="protein sequence ID" value="PNX55659.1"/>
    <property type="molecule type" value="Genomic_DNA"/>
</dbReference>
<dbReference type="InterPro" id="IPR001563">
    <property type="entry name" value="Peptidase_S10"/>
</dbReference>
<reference evidence="3 4" key="1">
    <citation type="journal article" date="2014" name="Am. J. Bot.">
        <title>Genome assembly and annotation for red clover (Trifolium pratense; Fabaceae).</title>
        <authorList>
            <person name="Istvanek J."/>
            <person name="Jaros M."/>
            <person name="Krenek A."/>
            <person name="Repkova J."/>
        </authorList>
    </citation>
    <scope>NUCLEOTIDE SEQUENCE [LARGE SCALE GENOMIC DNA]</scope>
    <source>
        <strain evidence="4">cv. Tatra</strain>
        <tissue evidence="3">Young leaves</tissue>
    </source>
</reference>
<dbReference type="GO" id="GO:0005773">
    <property type="term" value="C:vacuole"/>
    <property type="evidence" value="ECO:0007669"/>
    <property type="project" value="TreeGrafter"/>
</dbReference>
<evidence type="ECO:0000256" key="1">
    <source>
        <dbReference type="ARBA" id="ARBA00009431"/>
    </source>
</evidence>
<evidence type="ECO:0000313" key="4">
    <source>
        <dbReference type="Proteomes" id="UP000236291"/>
    </source>
</evidence>
<keyword evidence="2" id="KW-0732">Signal</keyword>
<feature type="signal peptide" evidence="2">
    <location>
        <begin position="1"/>
        <end position="28"/>
    </location>
</feature>